<proteinExistence type="predicted"/>
<comment type="caution">
    <text evidence="1">The sequence shown here is derived from an EMBL/GenBank/DDBJ whole genome shotgun (WGS) entry which is preliminary data.</text>
</comment>
<reference evidence="1 2" key="1">
    <citation type="submission" date="2020-08" db="EMBL/GenBank/DDBJ databases">
        <title>Bridging the membrane lipid divide: bacteria of the FCB group superphylum have the potential to synthesize archaeal ether lipids.</title>
        <authorList>
            <person name="Villanueva L."/>
            <person name="Von Meijenfeldt F.A.B."/>
            <person name="Westbye A.B."/>
            <person name="Yadav S."/>
            <person name="Hopmans E.C."/>
            <person name="Dutilh B.E."/>
            <person name="Sinninghe Damste J.S."/>
        </authorList>
    </citation>
    <scope>NUCLEOTIDE SEQUENCE [LARGE SCALE GENOMIC DNA]</scope>
    <source>
        <strain evidence="1">NIOZ-UU81</strain>
    </source>
</reference>
<evidence type="ECO:0000313" key="2">
    <source>
        <dbReference type="Proteomes" id="UP000599024"/>
    </source>
</evidence>
<dbReference type="InterPro" id="IPR032587">
    <property type="entry name" value="DUF4911"/>
</dbReference>
<dbReference type="EMBL" id="JACNLK010000028">
    <property type="protein sequence ID" value="MBC8208120.1"/>
    <property type="molecule type" value="Genomic_DNA"/>
</dbReference>
<accession>A0A8J6TC31</accession>
<name>A0A8J6TC31_9BACT</name>
<dbReference type="AlphaFoldDB" id="A0A8J6TC31"/>
<protein>
    <submittedName>
        <fullName evidence="1">DUF4911 domain-containing protein</fullName>
    </submittedName>
</protein>
<dbReference type="Pfam" id="PF16256">
    <property type="entry name" value="DUF4911"/>
    <property type="match status" value="1"/>
</dbReference>
<dbReference type="Proteomes" id="UP000599024">
    <property type="component" value="Unassembled WGS sequence"/>
</dbReference>
<gene>
    <name evidence="1" type="ORF">H8E79_02995</name>
</gene>
<evidence type="ECO:0000313" key="1">
    <source>
        <dbReference type="EMBL" id="MBC8208120.1"/>
    </source>
</evidence>
<sequence>MRLSRLHLNIASDRFHFLKFILEGYDGLVMLSSVNGHGGTVLLRYPPMLEKELYALLTDLAPRISRYHHLPS</sequence>
<organism evidence="1 2">
    <name type="scientific">Candidatus Desulfatifera sulfidica</name>
    <dbReference type="NCBI Taxonomy" id="2841691"/>
    <lineage>
        <taxon>Bacteria</taxon>
        <taxon>Pseudomonadati</taxon>
        <taxon>Thermodesulfobacteriota</taxon>
        <taxon>Desulfobulbia</taxon>
        <taxon>Desulfobulbales</taxon>
        <taxon>Desulfobulbaceae</taxon>
        <taxon>Candidatus Desulfatifera</taxon>
    </lineage>
</organism>